<reference evidence="16" key="1">
    <citation type="submission" date="2025-08" db="UniProtKB">
        <authorList>
            <consortium name="Ensembl"/>
        </authorList>
    </citation>
    <scope>IDENTIFICATION</scope>
</reference>
<keyword evidence="9" id="KW-1015">Disulfide bond</keyword>
<keyword evidence="7" id="KW-0879">Wnt signaling pathway</keyword>
<evidence type="ECO:0000259" key="15">
    <source>
        <dbReference type="Pfam" id="PF15913"/>
    </source>
</evidence>
<organism evidence="16 17">
    <name type="scientific">Crocodylus porosus</name>
    <name type="common">Saltwater crocodile</name>
    <name type="synonym">Estuarine crocodile</name>
    <dbReference type="NCBI Taxonomy" id="8502"/>
    <lineage>
        <taxon>Eukaryota</taxon>
        <taxon>Metazoa</taxon>
        <taxon>Chordata</taxon>
        <taxon>Craniata</taxon>
        <taxon>Vertebrata</taxon>
        <taxon>Euteleostomi</taxon>
        <taxon>Archelosauria</taxon>
        <taxon>Archosauria</taxon>
        <taxon>Crocodylia</taxon>
        <taxon>Longirostres</taxon>
        <taxon>Crocodylidae</taxon>
        <taxon>Crocodylus</taxon>
    </lineage>
</organism>
<dbReference type="Gene3D" id="2.10.220.10">
    <property type="entry name" value="Hormone Receptor, Insulin-like Growth Factor Receptor 1, Chain A, domain 2"/>
    <property type="match status" value="1"/>
</dbReference>
<dbReference type="GO" id="GO:0005576">
    <property type="term" value="C:extracellular region"/>
    <property type="evidence" value="ECO:0007669"/>
    <property type="project" value="UniProtKB-SubCell"/>
</dbReference>
<keyword evidence="5" id="KW-0716">Sensory transduction</keyword>
<evidence type="ECO:0000313" key="16">
    <source>
        <dbReference type="Ensembl" id="ENSCPRP00005010665.1"/>
    </source>
</evidence>
<dbReference type="Ensembl" id="ENSCPRT00005012575.1">
    <property type="protein sequence ID" value="ENSCPRP00005010665.1"/>
    <property type="gene ID" value="ENSCPRG00005007617.1"/>
</dbReference>
<dbReference type="GO" id="GO:0030177">
    <property type="term" value="P:positive regulation of Wnt signaling pathway"/>
    <property type="evidence" value="ECO:0007669"/>
    <property type="project" value="Ensembl"/>
</dbReference>
<evidence type="ECO:0000256" key="13">
    <source>
        <dbReference type="SAM" id="MobiDB-lite"/>
    </source>
</evidence>
<evidence type="ECO:0000256" key="4">
    <source>
        <dbReference type="ARBA" id="ARBA00022525"/>
    </source>
</evidence>
<evidence type="ECO:0000256" key="12">
    <source>
        <dbReference type="ARBA" id="ARBA00075541"/>
    </source>
</evidence>
<dbReference type="InterPro" id="IPR043601">
    <property type="entry name" value="Rspo_Fu-CRD_dom"/>
</dbReference>
<dbReference type="GO" id="GO:0035878">
    <property type="term" value="P:nail development"/>
    <property type="evidence" value="ECO:0007669"/>
    <property type="project" value="Ensembl"/>
</dbReference>
<dbReference type="Proteomes" id="UP000594220">
    <property type="component" value="Unplaced"/>
</dbReference>
<dbReference type="PANTHER" id="PTHR46987">
    <property type="entry name" value="NEUROHYPOPHYSIAL HORMONES, N-TERMINAL DOMAIN CONTAINING PROTEIN"/>
    <property type="match status" value="1"/>
</dbReference>
<evidence type="ECO:0000256" key="5">
    <source>
        <dbReference type="ARBA" id="ARBA00022606"/>
    </source>
</evidence>
<evidence type="ECO:0000256" key="8">
    <source>
        <dbReference type="ARBA" id="ARBA00022729"/>
    </source>
</evidence>
<evidence type="ECO:0000256" key="3">
    <source>
        <dbReference type="ARBA" id="ARBA00022473"/>
    </source>
</evidence>
<sequence length="242" mass="26445">MRWIIFMFLLFISSMEMLTQTSWRKRGSTGLFGNCTGCILCSEDNGCMACQQRLFLLIWRKGIRQYGACVHTCPPGYFGVRGQEVNRCTKCTSPSCESCFSKDFCIKCKERFYLHKGKCLSTCPPSTTAQPSTRECQETCELGPWSEWSTCTNEGRTCGCKWGLETRARGVLGGPKEEEEEAAVACPGLLESRKCRMRKHCPGGEGGVSGGAGPGPGGAGSRPCCRAEAISPWLPSSSERGP</sequence>
<dbReference type="InterPro" id="IPR009030">
    <property type="entry name" value="Growth_fac_rcpt_cys_sf"/>
</dbReference>
<keyword evidence="3" id="KW-0217">Developmental protein</keyword>
<dbReference type="CDD" id="cd00064">
    <property type="entry name" value="FU"/>
    <property type="match status" value="1"/>
</dbReference>
<keyword evidence="10" id="KW-0325">Glycoprotein</keyword>
<feature type="region of interest" description="Disordered" evidence="13">
    <location>
        <begin position="204"/>
        <end position="223"/>
    </location>
</feature>
<evidence type="ECO:0000256" key="11">
    <source>
        <dbReference type="ARBA" id="ARBA00074432"/>
    </source>
</evidence>
<evidence type="ECO:0000256" key="7">
    <source>
        <dbReference type="ARBA" id="ARBA00022687"/>
    </source>
</evidence>
<dbReference type="GeneTree" id="ENSGT00940000160937"/>
<dbReference type="Gene3D" id="2.20.100.10">
    <property type="entry name" value="Thrombospondin type-1 (TSP1) repeat"/>
    <property type="match status" value="1"/>
</dbReference>
<evidence type="ECO:0000256" key="9">
    <source>
        <dbReference type="ARBA" id="ARBA00023157"/>
    </source>
</evidence>
<dbReference type="AlphaFoldDB" id="A0A7M4EJG7"/>
<dbReference type="InterPro" id="IPR006212">
    <property type="entry name" value="Furin_repeat"/>
</dbReference>
<keyword evidence="8 14" id="KW-0732">Signal</keyword>
<dbReference type="PANTHER" id="PTHR46987:SF6">
    <property type="entry name" value="R-SPONDIN-4"/>
    <property type="match status" value="1"/>
</dbReference>
<dbReference type="GO" id="GO:0008201">
    <property type="term" value="F:heparin binding"/>
    <property type="evidence" value="ECO:0007669"/>
    <property type="project" value="UniProtKB-KW"/>
</dbReference>
<proteinExistence type="inferred from homology"/>
<evidence type="ECO:0000256" key="1">
    <source>
        <dbReference type="ARBA" id="ARBA00004613"/>
    </source>
</evidence>
<dbReference type="SUPFAM" id="SSF57184">
    <property type="entry name" value="Growth factor receptor domain"/>
    <property type="match status" value="1"/>
</dbReference>
<feature type="compositionally biased region" description="Gly residues" evidence="13">
    <location>
        <begin position="204"/>
        <end position="220"/>
    </location>
</feature>
<feature type="chain" id="PRO_5029697635" description="R-spondin-2" evidence="14">
    <location>
        <begin position="20"/>
        <end position="242"/>
    </location>
</feature>
<dbReference type="InterPro" id="IPR036383">
    <property type="entry name" value="TSP1_rpt_sf"/>
</dbReference>
<keyword evidence="4" id="KW-0964">Secreted</keyword>
<gene>
    <name evidence="16" type="primary">RSPO4</name>
</gene>
<dbReference type="FunFam" id="2.10.220.10:FF:000012">
    <property type="entry name" value="R-spondin 4"/>
    <property type="match status" value="1"/>
</dbReference>
<comment type="similarity">
    <text evidence="2">Belongs to the R-spondin family.</text>
</comment>
<feature type="domain" description="R-spondin Fu-CRD" evidence="15">
    <location>
        <begin position="35"/>
        <end position="136"/>
    </location>
</feature>
<dbReference type="InterPro" id="IPR051514">
    <property type="entry name" value="R-spondin"/>
</dbReference>
<protein>
    <recommendedName>
        <fullName evidence="11">R-spondin-2</fullName>
    </recommendedName>
    <alternativeName>
        <fullName evidence="12">Roof plate-specific spondin-2</fullName>
    </alternativeName>
</protein>
<dbReference type="OMA" id="CQERFYL"/>
<dbReference type="SMART" id="SM00261">
    <property type="entry name" value="FU"/>
    <property type="match status" value="2"/>
</dbReference>
<reference evidence="16" key="2">
    <citation type="submission" date="2025-09" db="UniProtKB">
        <authorList>
            <consortium name="Ensembl"/>
        </authorList>
    </citation>
    <scope>IDENTIFICATION</scope>
</reference>
<dbReference type="GO" id="GO:0016055">
    <property type="term" value="P:Wnt signaling pathway"/>
    <property type="evidence" value="ECO:0007669"/>
    <property type="project" value="UniProtKB-KW"/>
</dbReference>
<evidence type="ECO:0000256" key="14">
    <source>
        <dbReference type="SAM" id="SignalP"/>
    </source>
</evidence>
<keyword evidence="6" id="KW-0358">Heparin-binding</keyword>
<comment type="subcellular location">
    <subcellularLocation>
        <location evidence="1">Secreted</location>
    </subcellularLocation>
</comment>
<evidence type="ECO:0000256" key="10">
    <source>
        <dbReference type="ARBA" id="ARBA00023180"/>
    </source>
</evidence>
<evidence type="ECO:0000313" key="17">
    <source>
        <dbReference type="Proteomes" id="UP000594220"/>
    </source>
</evidence>
<name>A0A7M4EJG7_CROPO</name>
<feature type="signal peptide" evidence="14">
    <location>
        <begin position="1"/>
        <end position="19"/>
    </location>
</feature>
<keyword evidence="17" id="KW-1185">Reference proteome</keyword>
<accession>A0A7M4EJG7</accession>
<dbReference type="PROSITE" id="PS50092">
    <property type="entry name" value="TSP1"/>
    <property type="match status" value="1"/>
</dbReference>
<dbReference type="InterPro" id="IPR000884">
    <property type="entry name" value="TSP1_rpt"/>
</dbReference>
<evidence type="ECO:0000256" key="6">
    <source>
        <dbReference type="ARBA" id="ARBA00022674"/>
    </source>
</evidence>
<evidence type="ECO:0000256" key="2">
    <source>
        <dbReference type="ARBA" id="ARBA00007308"/>
    </source>
</evidence>
<dbReference type="FunFam" id="2.20.100.10:FF:000028">
    <property type="entry name" value="R-spondin 2"/>
    <property type="match status" value="1"/>
</dbReference>
<dbReference type="Pfam" id="PF15913">
    <property type="entry name" value="Furin-like_2"/>
    <property type="match status" value="1"/>
</dbReference>